<comment type="caution">
    <text evidence="2">The sequence shown here is derived from an EMBL/GenBank/DDBJ whole genome shotgun (WGS) entry which is preliminary data.</text>
</comment>
<protein>
    <submittedName>
        <fullName evidence="2">Uncharacterized protein</fullName>
    </submittedName>
</protein>
<dbReference type="EMBL" id="VDFW01000006">
    <property type="protein sequence ID" value="TNC27466.1"/>
    <property type="molecule type" value="Genomic_DNA"/>
</dbReference>
<reference evidence="2 3" key="1">
    <citation type="submission" date="2019-06" db="EMBL/GenBank/DDBJ databases">
        <title>Amycolatopsis alkalitolerans sp. nov., isolated from Gastrodia elata Blume.</title>
        <authorList>
            <person name="Narsing Rao M.P."/>
            <person name="Li W.J."/>
        </authorList>
    </citation>
    <scope>NUCLEOTIDE SEQUENCE [LARGE SCALE GENOMIC DNA]</scope>
    <source>
        <strain evidence="2 3">SYSUP0005</strain>
    </source>
</reference>
<dbReference type="OrthoDB" id="3635484at2"/>
<evidence type="ECO:0000313" key="3">
    <source>
        <dbReference type="Proteomes" id="UP000305546"/>
    </source>
</evidence>
<evidence type="ECO:0000313" key="2">
    <source>
        <dbReference type="EMBL" id="TNC27466.1"/>
    </source>
</evidence>
<sequence length="304" mass="30334">MERGPARAGRWLGRALLVVGGAVAGTAAAWAIGTASASAATAPPAPAQDVTSEQATPVTDAVLGTGDDVLLGTEQLAGDSAGAAVRLGTGVQSPDSIARGAEAAGDVRDAMHQFTQYAVLNPADRLLGSAEQITREPQDAPRVISQALTPPPGFWNFLRPDGSALINLPALPGTHGGGHQHTQVEPPVAVASAPAPAGPMGPVATTLPREQFPAGHLGSRNEPKRPGGAQPDPFPFDPARGPLAPSGVPSTPGGSAAGGHLDGPLFGVPANAVTVVDASGLRAVRFGLRHTPVQPGAQPGVTPD</sequence>
<organism evidence="2 3">
    <name type="scientific">Amycolatopsis alkalitolerans</name>
    <dbReference type="NCBI Taxonomy" id="2547244"/>
    <lineage>
        <taxon>Bacteria</taxon>
        <taxon>Bacillati</taxon>
        <taxon>Actinomycetota</taxon>
        <taxon>Actinomycetes</taxon>
        <taxon>Pseudonocardiales</taxon>
        <taxon>Pseudonocardiaceae</taxon>
        <taxon>Amycolatopsis</taxon>
    </lineage>
</organism>
<evidence type="ECO:0000256" key="1">
    <source>
        <dbReference type="SAM" id="MobiDB-lite"/>
    </source>
</evidence>
<gene>
    <name evidence="2" type="ORF">FG385_09130</name>
</gene>
<feature type="region of interest" description="Disordered" evidence="1">
    <location>
        <begin position="191"/>
        <end position="258"/>
    </location>
</feature>
<proteinExistence type="predicted"/>
<feature type="compositionally biased region" description="Low complexity" evidence="1">
    <location>
        <begin position="191"/>
        <end position="204"/>
    </location>
</feature>
<dbReference type="Proteomes" id="UP000305546">
    <property type="component" value="Unassembled WGS sequence"/>
</dbReference>
<keyword evidence="3" id="KW-1185">Reference proteome</keyword>
<accession>A0A5C4M8C7</accession>
<dbReference type="AlphaFoldDB" id="A0A5C4M8C7"/>
<name>A0A5C4M8C7_9PSEU</name>